<sequence length="87" mass="10041">MDEQKEQPTQQPELANLYLETLIAKVDTNKYRLIRQLLDTSHQLLEEKTDPLREPVDDILRKSAGRMVAAAERDVVNPVIEDAKTKR</sequence>
<dbReference type="AlphaFoldDB" id="A0A398D064"/>
<protein>
    <submittedName>
        <fullName evidence="1">Uncharacterized protein</fullName>
    </submittedName>
</protein>
<organism evidence="1 2">
    <name type="scientific">Candidatus Cryosericum terrychapinii</name>
    <dbReference type="NCBI Taxonomy" id="2290919"/>
    <lineage>
        <taxon>Bacteria</taxon>
        <taxon>Pseudomonadati</taxon>
        <taxon>Caldisericota/Cryosericota group</taxon>
        <taxon>Candidatus Cryosericota</taxon>
        <taxon>Candidatus Cryosericia</taxon>
        <taxon>Candidatus Cryosericales</taxon>
        <taxon>Candidatus Cryosericaceae</taxon>
        <taxon>Candidatus Cryosericum</taxon>
    </lineage>
</organism>
<keyword evidence="2" id="KW-1185">Reference proteome</keyword>
<dbReference type="RefSeq" id="WP_119088964.1">
    <property type="nucleotide sequence ID" value="NZ_QXIS01000020.1"/>
</dbReference>
<evidence type="ECO:0000313" key="2">
    <source>
        <dbReference type="Proteomes" id="UP000266328"/>
    </source>
</evidence>
<reference evidence="1 2" key="1">
    <citation type="submission" date="2018-09" db="EMBL/GenBank/DDBJ databases">
        <title>Discovery and Ecogenomic Context for Candidatus Cryosericales, a Global Caldiserica Order Active in Thawing Permafrost.</title>
        <authorList>
            <person name="Martinez M.A."/>
            <person name="Woodcroft B.J."/>
            <person name="Ignacio Espinoza J.C."/>
            <person name="Zayed A."/>
            <person name="Singleton C.M."/>
            <person name="Boyd J."/>
            <person name="Li Y.-F."/>
            <person name="Purvine S."/>
            <person name="Maughan H."/>
            <person name="Hodgkins S.B."/>
            <person name="Anderson D."/>
            <person name="Sederholm M."/>
            <person name="Temperton B."/>
            <person name="Saleska S.R."/>
            <person name="Tyson G.W."/>
            <person name="Rich V.I."/>
        </authorList>
    </citation>
    <scope>NUCLEOTIDE SEQUENCE [LARGE SCALE GENOMIC DNA]</scope>
    <source>
        <strain evidence="1 2">SMC7</strain>
    </source>
</reference>
<dbReference type="Proteomes" id="UP000266328">
    <property type="component" value="Unassembled WGS sequence"/>
</dbReference>
<dbReference type="OrthoDB" id="9809812at2"/>
<gene>
    <name evidence="1" type="ORF">SMC7_03380</name>
</gene>
<dbReference type="EMBL" id="QXIS01000020">
    <property type="protein sequence ID" value="RIE06188.1"/>
    <property type="molecule type" value="Genomic_DNA"/>
</dbReference>
<proteinExistence type="predicted"/>
<evidence type="ECO:0000313" key="1">
    <source>
        <dbReference type="EMBL" id="RIE06188.1"/>
    </source>
</evidence>
<name>A0A398D064_9BACT</name>
<comment type="caution">
    <text evidence="1">The sequence shown here is derived from an EMBL/GenBank/DDBJ whole genome shotgun (WGS) entry which is preliminary data.</text>
</comment>
<accession>A0A398D064</accession>